<feature type="domain" description="HTH tetR-type" evidence="3">
    <location>
        <begin position="11"/>
        <end position="71"/>
    </location>
</feature>
<dbReference type="Gene3D" id="1.10.357.10">
    <property type="entry name" value="Tetracycline Repressor, domain 2"/>
    <property type="match status" value="1"/>
</dbReference>
<comment type="caution">
    <text evidence="4">The sequence shown here is derived from an EMBL/GenBank/DDBJ whole genome shotgun (WGS) entry which is preliminary data.</text>
</comment>
<evidence type="ECO:0000259" key="3">
    <source>
        <dbReference type="PROSITE" id="PS50977"/>
    </source>
</evidence>
<protein>
    <submittedName>
        <fullName evidence="4">AcrR family transcriptional regulator</fullName>
    </submittedName>
</protein>
<dbReference type="EMBL" id="JAAIII010000001">
    <property type="protein sequence ID" value="NMM93248.1"/>
    <property type="molecule type" value="Genomic_DNA"/>
</dbReference>
<dbReference type="GO" id="GO:0003677">
    <property type="term" value="F:DNA binding"/>
    <property type="evidence" value="ECO:0007669"/>
    <property type="project" value="UniProtKB-UniRule"/>
</dbReference>
<organism evidence="4 5">
    <name type="scientific">Bifidobacterium oedipodis</name>
    <dbReference type="NCBI Taxonomy" id="2675322"/>
    <lineage>
        <taxon>Bacteria</taxon>
        <taxon>Bacillati</taxon>
        <taxon>Actinomycetota</taxon>
        <taxon>Actinomycetes</taxon>
        <taxon>Bifidobacteriales</taxon>
        <taxon>Bifidobacteriaceae</taxon>
        <taxon>Bifidobacterium</taxon>
    </lineage>
</organism>
<gene>
    <name evidence="4" type="ORF">G1C95_0433</name>
</gene>
<dbReference type="PROSITE" id="PS50977">
    <property type="entry name" value="HTH_TETR_2"/>
    <property type="match status" value="1"/>
</dbReference>
<evidence type="ECO:0000313" key="4">
    <source>
        <dbReference type="EMBL" id="NMM93248.1"/>
    </source>
</evidence>
<reference evidence="4 5" key="1">
    <citation type="submission" date="2020-02" db="EMBL/GenBank/DDBJ databases">
        <title>Characterization of phylogenetic diversity of novel bifidobacterial species isolated in Czech ZOOs.</title>
        <authorList>
            <person name="Lugli G.A."/>
            <person name="Vera N.B."/>
            <person name="Ventura M."/>
        </authorList>
    </citation>
    <scope>NUCLEOTIDE SEQUENCE [LARGE SCALE GENOMIC DNA]</scope>
    <source>
        <strain evidence="4 5">DSM 109957</strain>
    </source>
</reference>
<dbReference type="Pfam" id="PF00440">
    <property type="entry name" value="TetR_N"/>
    <property type="match status" value="1"/>
</dbReference>
<proteinExistence type="predicted"/>
<name>A0A7Y0EMZ1_9BIFI</name>
<evidence type="ECO:0000256" key="2">
    <source>
        <dbReference type="PROSITE-ProRule" id="PRU00335"/>
    </source>
</evidence>
<accession>A0A7Y0EMZ1</accession>
<keyword evidence="5" id="KW-1185">Reference proteome</keyword>
<sequence length="205" mass="22947">MARPRKDSKLPSARERMEQAFWDLLRKHPYAEISMKEITRRAGVNHNTFYYHYTGMDELAEDALAHAIPQDLVSAVLHGVTGSDEALARLADDSALSERVEHLCLAASEHSSPRMRAMVRDSIRDAWFAILNIDEQAMSVNSRLSVEVALGIFMSLFSYRADRSEDIALPELLRTQSASMLRGMLPNMVMSALAADGALPERTQN</sequence>
<feature type="DNA-binding region" description="H-T-H motif" evidence="2">
    <location>
        <begin position="34"/>
        <end position="53"/>
    </location>
</feature>
<dbReference type="InterPro" id="IPR001647">
    <property type="entry name" value="HTH_TetR"/>
</dbReference>
<dbReference type="InterPro" id="IPR009057">
    <property type="entry name" value="Homeodomain-like_sf"/>
</dbReference>
<evidence type="ECO:0000256" key="1">
    <source>
        <dbReference type="ARBA" id="ARBA00023125"/>
    </source>
</evidence>
<dbReference type="AlphaFoldDB" id="A0A7Y0EMZ1"/>
<dbReference type="Proteomes" id="UP000532194">
    <property type="component" value="Unassembled WGS sequence"/>
</dbReference>
<evidence type="ECO:0000313" key="5">
    <source>
        <dbReference type="Proteomes" id="UP000532194"/>
    </source>
</evidence>
<dbReference type="RefSeq" id="WP_169171280.1">
    <property type="nucleotide sequence ID" value="NZ_JAAIII010000001.1"/>
</dbReference>
<keyword evidence="1 2" id="KW-0238">DNA-binding</keyword>
<dbReference type="SUPFAM" id="SSF46689">
    <property type="entry name" value="Homeodomain-like"/>
    <property type="match status" value="1"/>
</dbReference>